<sequence>LQESHVCRAVGWCAQGVLQESHRDFTACLSNTSSFVRGKAAEVVAHLLSSDAIINFLAASHVVSLL</sequence>
<feature type="non-terminal residue" evidence="1">
    <location>
        <position position="1"/>
    </location>
</feature>
<reference evidence="1 2" key="1">
    <citation type="journal article" date="2015" name="Genome Biol. Evol.">
        <title>Comparative Genomics of a Bacterivorous Green Alga Reveals Evolutionary Causalities and Consequences of Phago-Mixotrophic Mode of Nutrition.</title>
        <authorList>
            <person name="Burns J.A."/>
            <person name="Paasch A."/>
            <person name="Narechania A."/>
            <person name="Kim E."/>
        </authorList>
    </citation>
    <scope>NUCLEOTIDE SEQUENCE [LARGE SCALE GENOMIC DNA]</scope>
    <source>
        <strain evidence="1 2">PLY_AMNH</strain>
    </source>
</reference>
<evidence type="ECO:0000313" key="1">
    <source>
        <dbReference type="EMBL" id="KAK3244195.1"/>
    </source>
</evidence>
<dbReference type="Proteomes" id="UP001190700">
    <property type="component" value="Unassembled WGS sequence"/>
</dbReference>
<dbReference type="AlphaFoldDB" id="A0AAE0EYY3"/>
<comment type="caution">
    <text evidence="1">The sequence shown here is derived from an EMBL/GenBank/DDBJ whole genome shotgun (WGS) entry which is preliminary data.</text>
</comment>
<dbReference type="EMBL" id="LGRX02032144">
    <property type="protein sequence ID" value="KAK3244195.1"/>
    <property type="molecule type" value="Genomic_DNA"/>
</dbReference>
<accession>A0AAE0EYY3</accession>
<proteinExistence type="predicted"/>
<protein>
    <submittedName>
        <fullName evidence="1">Uncharacterized protein</fullName>
    </submittedName>
</protein>
<gene>
    <name evidence="1" type="ORF">CYMTET_46184</name>
</gene>
<name>A0AAE0EYY3_9CHLO</name>
<organism evidence="1 2">
    <name type="scientific">Cymbomonas tetramitiformis</name>
    <dbReference type="NCBI Taxonomy" id="36881"/>
    <lineage>
        <taxon>Eukaryota</taxon>
        <taxon>Viridiplantae</taxon>
        <taxon>Chlorophyta</taxon>
        <taxon>Pyramimonadophyceae</taxon>
        <taxon>Pyramimonadales</taxon>
        <taxon>Pyramimonadaceae</taxon>
        <taxon>Cymbomonas</taxon>
    </lineage>
</organism>
<keyword evidence="2" id="KW-1185">Reference proteome</keyword>
<evidence type="ECO:0000313" key="2">
    <source>
        <dbReference type="Proteomes" id="UP001190700"/>
    </source>
</evidence>